<organism evidence="7 8">
    <name type="scientific">Encephalitozoon romaleae (strain SJ-2008)</name>
    <name type="common">Microsporidian parasite</name>
    <dbReference type="NCBI Taxonomy" id="1178016"/>
    <lineage>
        <taxon>Eukaryota</taxon>
        <taxon>Fungi</taxon>
        <taxon>Fungi incertae sedis</taxon>
        <taxon>Microsporidia</taxon>
        <taxon>Unikaryonidae</taxon>
        <taxon>Encephalitozoon</taxon>
    </lineage>
</organism>
<keyword evidence="3 5" id="KW-1133">Transmembrane helix</keyword>
<dbReference type="PANTHER" id="PTHR31382">
    <property type="entry name" value="NA(+)/H(+) ANTIPORTER"/>
    <property type="match status" value="1"/>
</dbReference>
<feature type="transmembrane region" description="Helical" evidence="5">
    <location>
        <begin position="343"/>
        <end position="361"/>
    </location>
</feature>
<proteinExistence type="predicted"/>
<dbReference type="GO" id="GO:0005886">
    <property type="term" value="C:plasma membrane"/>
    <property type="evidence" value="ECO:0007669"/>
    <property type="project" value="InterPro"/>
</dbReference>
<evidence type="ECO:0000256" key="4">
    <source>
        <dbReference type="ARBA" id="ARBA00023136"/>
    </source>
</evidence>
<name>I7AMH8_ENCRO</name>
<evidence type="ECO:0000256" key="2">
    <source>
        <dbReference type="ARBA" id="ARBA00022692"/>
    </source>
</evidence>
<keyword evidence="4 5" id="KW-0472">Membrane</keyword>
<feature type="transmembrane region" description="Helical" evidence="5">
    <location>
        <begin position="61"/>
        <end position="82"/>
    </location>
</feature>
<dbReference type="VEuPathDB" id="MicrosporidiaDB:EROM_041500"/>
<evidence type="ECO:0000259" key="6">
    <source>
        <dbReference type="Pfam" id="PF00999"/>
    </source>
</evidence>
<feature type="transmembrane region" description="Helical" evidence="5">
    <location>
        <begin position="254"/>
        <end position="273"/>
    </location>
</feature>
<dbReference type="GO" id="GO:0036376">
    <property type="term" value="P:sodium ion export across plasma membrane"/>
    <property type="evidence" value="ECO:0007669"/>
    <property type="project" value="InterPro"/>
</dbReference>
<dbReference type="PANTHER" id="PTHR31382:SF1">
    <property type="entry name" value="SODIUM ION_PROTON EXCHANGER (EUROFUNG)"/>
    <property type="match status" value="1"/>
</dbReference>
<feature type="domain" description="Cation/H+ exchanger transmembrane" evidence="6">
    <location>
        <begin position="18"/>
        <end position="393"/>
    </location>
</feature>
<evidence type="ECO:0000313" key="7">
    <source>
        <dbReference type="EMBL" id="AFN82914.1"/>
    </source>
</evidence>
<comment type="subcellular location">
    <subcellularLocation>
        <location evidence="1">Membrane</location>
        <topology evidence="1">Multi-pass membrane protein</topology>
    </subcellularLocation>
</comment>
<dbReference type="GO" id="GO:0015385">
    <property type="term" value="F:sodium:proton antiporter activity"/>
    <property type="evidence" value="ECO:0007669"/>
    <property type="project" value="InterPro"/>
</dbReference>
<evidence type="ECO:0000256" key="1">
    <source>
        <dbReference type="ARBA" id="ARBA00004141"/>
    </source>
</evidence>
<dbReference type="RefSeq" id="XP_009264411.1">
    <property type="nucleotide sequence ID" value="XM_009266136.1"/>
</dbReference>
<evidence type="ECO:0000313" key="8">
    <source>
        <dbReference type="Proteomes" id="UP000010094"/>
    </source>
</evidence>
<dbReference type="Proteomes" id="UP000010094">
    <property type="component" value="Chromosome IV"/>
</dbReference>
<sequence>MNDVFRLLLASSSFVLLFGMISKYIKNNLFLSESLISVLVGIVLGHHGLNVFDTNYVYSKIMMYNFSRIVLCIQTMTVAMSLPKNYVVVKWQSIFFLVIVVGIIKCSFSFCLVYLFTNYNKSISWSLASCLTPTDPILSSSIIHGKLAMKMVPERIRLLLAAESGINDGMGIFLLFLGLDLLGHGLENGIYPFIINSILIRVLFSAVIGLSVGILSRQGLKYCYTRRLVGVESFLAHGIILAVFSMALMEFIGGSELICIFFAGIMFPFDEWFVLETKNSSLQEITDTILSTSFFLFFGSRIDFGRFTLSNVIVSLVIIFIRRPVICCLTYRQIPELRSRREALFVGWFGPIGVGALYYALLTDKIQETLTIDFVSCTVFLSVMIHGLTVPIYTYMKRESLNFNYEGEERSNVLWHEGWGP</sequence>
<feature type="transmembrane region" description="Helical" evidence="5">
    <location>
        <begin position="94"/>
        <end position="117"/>
    </location>
</feature>
<feature type="transmembrane region" description="Helical" evidence="5">
    <location>
        <begin position="6"/>
        <end position="22"/>
    </location>
</feature>
<dbReference type="KEGG" id="ero:EROM_041500"/>
<feature type="transmembrane region" description="Helical" evidence="5">
    <location>
        <begin position="190"/>
        <end position="216"/>
    </location>
</feature>
<dbReference type="InterPro" id="IPR004712">
    <property type="entry name" value="Na+/H+_antiporter_fungi"/>
</dbReference>
<dbReference type="InterPro" id="IPR006153">
    <property type="entry name" value="Cation/H_exchanger_TM"/>
</dbReference>
<feature type="transmembrane region" description="Helical" evidence="5">
    <location>
        <begin position="373"/>
        <end position="395"/>
    </location>
</feature>
<feature type="transmembrane region" description="Helical" evidence="5">
    <location>
        <begin position="308"/>
        <end position="331"/>
    </location>
</feature>
<keyword evidence="8" id="KW-1185">Reference proteome</keyword>
<feature type="transmembrane region" description="Helical" evidence="5">
    <location>
        <begin position="156"/>
        <end position="178"/>
    </location>
</feature>
<gene>
    <name evidence="7" type="ordered locus">EROM_041500</name>
</gene>
<dbReference type="GO" id="GO:0120029">
    <property type="term" value="P:proton export across plasma membrane"/>
    <property type="evidence" value="ECO:0007669"/>
    <property type="project" value="InterPro"/>
</dbReference>
<reference evidence="7 8" key="1">
    <citation type="journal article" date="2012" name="Proc. Natl. Acad. Sci. U.S.A.">
        <title>Gain and loss of multiple functionally related, horizontally transferred genes in the reduced genomes of two microsporidian parasites.</title>
        <authorList>
            <person name="Pombert J.-F."/>
            <person name="Selman M."/>
            <person name="Burki F."/>
            <person name="Bardell F.T."/>
            <person name="Farinelli L."/>
            <person name="Solter L.F."/>
            <person name="Whitman D.W."/>
            <person name="Weiss L.M."/>
            <person name="Corradi N."/>
            <person name="Keeling P.J."/>
        </authorList>
    </citation>
    <scope>NUCLEOTIDE SEQUENCE [LARGE SCALE GENOMIC DNA]</scope>
    <source>
        <strain evidence="7 8">SJ-2008</strain>
    </source>
</reference>
<dbReference type="Pfam" id="PF00999">
    <property type="entry name" value="Na_H_Exchanger"/>
    <property type="match status" value="1"/>
</dbReference>
<protein>
    <submittedName>
        <fullName evidence="7">Na+/H+ antiporter</fullName>
    </submittedName>
</protein>
<dbReference type="AlphaFoldDB" id="I7AMH8"/>
<keyword evidence="2 5" id="KW-0812">Transmembrane</keyword>
<dbReference type="OrthoDB" id="2190219at2759"/>
<dbReference type="EMBL" id="CP003521">
    <property type="protein sequence ID" value="AFN82914.1"/>
    <property type="molecule type" value="Genomic_DNA"/>
</dbReference>
<feature type="transmembrane region" description="Helical" evidence="5">
    <location>
        <begin position="29"/>
        <end position="49"/>
    </location>
</feature>
<accession>I7AMH8</accession>
<evidence type="ECO:0000256" key="5">
    <source>
        <dbReference type="SAM" id="Phobius"/>
    </source>
</evidence>
<dbReference type="HOGENOM" id="CLU_008635_5_0_1"/>
<dbReference type="GO" id="GO:0042391">
    <property type="term" value="P:regulation of membrane potential"/>
    <property type="evidence" value="ECO:0007669"/>
    <property type="project" value="InterPro"/>
</dbReference>
<evidence type="ECO:0000256" key="3">
    <source>
        <dbReference type="ARBA" id="ARBA00022989"/>
    </source>
</evidence>
<dbReference type="GeneID" id="20521213"/>